<dbReference type="PATRIC" id="fig|1121015.4.peg.2263"/>
<feature type="transmembrane region" description="Helical" evidence="1">
    <location>
        <begin position="32"/>
        <end position="49"/>
    </location>
</feature>
<name>A0A091AQN5_9GAMM</name>
<reference evidence="3 4" key="1">
    <citation type="submission" date="2013-09" db="EMBL/GenBank/DDBJ databases">
        <title>Genome sequencing of Arenimonas oryziterrae.</title>
        <authorList>
            <person name="Chen F."/>
            <person name="Wang G."/>
        </authorList>
    </citation>
    <scope>NUCLEOTIDE SEQUENCE [LARGE SCALE GENOMIC DNA]</scope>
    <source>
        <strain evidence="3 4">YC6267</strain>
    </source>
</reference>
<dbReference type="Gene3D" id="1.10.287.70">
    <property type="match status" value="1"/>
</dbReference>
<accession>A0A091AQN5</accession>
<feature type="transmembrane region" description="Helical" evidence="1">
    <location>
        <begin position="118"/>
        <end position="143"/>
    </location>
</feature>
<dbReference type="Proteomes" id="UP000029385">
    <property type="component" value="Unassembled WGS sequence"/>
</dbReference>
<gene>
    <name evidence="3" type="ORF">N789_13965</name>
</gene>
<organism evidence="3 4">
    <name type="scientific">Arenimonas oryziterrae DSM 21050 = YC6267</name>
    <dbReference type="NCBI Taxonomy" id="1121015"/>
    <lineage>
        <taxon>Bacteria</taxon>
        <taxon>Pseudomonadati</taxon>
        <taxon>Pseudomonadota</taxon>
        <taxon>Gammaproteobacteria</taxon>
        <taxon>Lysobacterales</taxon>
        <taxon>Lysobacteraceae</taxon>
        <taxon>Arenimonas</taxon>
    </lineage>
</organism>
<feature type="transmembrane region" description="Helical" evidence="1">
    <location>
        <begin position="61"/>
        <end position="80"/>
    </location>
</feature>
<feature type="transmembrane region" description="Helical" evidence="1">
    <location>
        <begin position="195"/>
        <end position="213"/>
    </location>
</feature>
<evidence type="ECO:0000313" key="4">
    <source>
        <dbReference type="Proteomes" id="UP000029385"/>
    </source>
</evidence>
<evidence type="ECO:0000256" key="1">
    <source>
        <dbReference type="SAM" id="Phobius"/>
    </source>
</evidence>
<dbReference type="Pfam" id="PF07885">
    <property type="entry name" value="Ion_trans_2"/>
    <property type="match status" value="1"/>
</dbReference>
<protein>
    <recommendedName>
        <fullName evidence="2">Potassium channel domain-containing protein</fullName>
    </recommendedName>
</protein>
<keyword evidence="4" id="KW-1185">Reference proteome</keyword>
<dbReference type="SUPFAM" id="SSF81324">
    <property type="entry name" value="Voltage-gated potassium channels"/>
    <property type="match status" value="1"/>
</dbReference>
<dbReference type="eggNOG" id="ENOG50302MR">
    <property type="taxonomic scope" value="Bacteria"/>
</dbReference>
<evidence type="ECO:0000313" key="3">
    <source>
        <dbReference type="EMBL" id="KFN42458.1"/>
    </source>
</evidence>
<keyword evidence="1" id="KW-0812">Transmembrane</keyword>
<dbReference type="AlphaFoldDB" id="A0A091AQN5"/>
<proteinExistence type="predicted"/>
<dbReference type="EMBL" id="AVCI01000010">
    <property type="protein sequence ID" value="KFN42458.1"/>
    <property type="molecule type" value="Genomic_DNA"/>
</dbReference>
<evidence type="ECO:0000259" key="2">
    <source>
        <dbReference type="Pfam" id="PF07885"/>
    </source>
</evidence>
<dbReference type="OrthoDB" id="4837979at2"/>
<keyword evidence="1" id="KW-0472">Membrane</keyword>
<dbReference type="RefSeq" id="WP_022970431.1">
    <property type="nucleotide sequence ID" value="NZ_ATVD01000007.1"/>
</dbReference>
<dbReference type="InterPro" id="IPR013099">
    <property type="entry name" value="K_chnl_dom"/>
</dbReference>
<feature type="domain" description="Potassium channel" evidence="2">
    <location>
        <begin position="155"/>
        <end position="211"/>
    </location>
</feature>
<dbReference type="STRING" id="1121015.GCA_000420545_02843"/>
<comment type="caution">
    <text evidence="3">The sequence shown here is derived from an EMBL/GenBank/DDBJ whole genome shotgun (WGS) entry which is preliminary data.</text>
</comment>
<keyword evidence="1" id="KW-1133">Transmembrane helix</keyword>
<sequence length="219" mass="23542">MSLFWLRRPHVPLLVLLVLAVAIYPVIEASSIGRWGLNVLVIVGIVLSLQRVHVPRHALRAAIVLALVAVVTAAMHAFDVTSRTDLLAAVAQTAFYTAAALQMCSYMLRDARATVDELFAAATAFLLLAMAWTGVFWCIEFLHPGSFAVNLPAVAGQISLWELFYFSMTTLSTTGYGDIVPAASSARGAVILEQFLGVLYVALVISRLAGFAGRRPAAP</sequence>